<dbReference type="SUPFAM" id="SSF64484">
    <property type="entry name" value="beta and beta-prime subunits of DNA dependent RNA-polymerase"/>
    <property type="match status" value="1"/>
</dbReference>
<evidence type="ECO:0000313" key="11">
    <source>
        <dbReference type="Proteomes" id="UP000823388"/>
    </source>
</evidence>
<feature type="domain" description="RNA polymerase N-terminal" evidence="9">
    <location>
        <begin position="336"/>
        <end position="625"/>
    </location>
</feature>
<keyword evidence="2" id="KW-0240">DNA-directed RNA polymerase</keyword>
<evidence type="ECO:0000256" key="2">
    <source>
        <dbReference type="ARBA" id="ARBA00022478"/>
    </source>
</evidence>
<evidence type="ECO:0000256" key="5">
    <source>
        <dbReference type="ARBA" id="ARBA00022833"/>
    </source>
</evidence>
<keyword evidence="11" id="KW-1185">Reference proteome</keyword>
<dbReference type="InterPro" id="IPR000722">
    <property type="entry name" value="RNA_pol_asu"/>
</dbReference>
<dbReference type="Proteomes" id="UP000823388">
    <property type="component" value="Chromosome 9N"/>
</dbReference>
<dbReference type="Gene3D" id="3.30.1490.180">
    <property type="entry name" value="RNA polymerase ii"/>
    <property type="match status" value="1"/>
</dbReference>
<organism evidence="10 11">
    <name type="scientific">Panicum virgatum</name>
    <name type="common">Blackwell switchgrass</name>
    <dbReference type="NCBI Taxonomy" id="38727"/>
    <lineage>
        <taxon>Eukaryota</taxon>
        <taxon>Viridiplantae</taxon>
        <taxon>Streptophyta</taxon>
        <taxon>Embryophyta</taxon>
        <taxon>Tracheophyta</taxon>
        <taxon>Spermatophyta</taxon>
        <taxon>Magnoliopsida</taxon>
        <taxon>Liliopsida</taxon>
        <taxon>Poales</taxon>
        <taxon>Poaceae</taxon>
        <taxon>PACMAD clade</taxon>
        <taxon>Panicoideae</taxon>
        <taxon>Panicodae</taxon>
        <taxon>Paniceae</taxon>
        <taxon>Panicinae</taxon>
        <taxon>Panicum</taxon>
        <taxon>Panicum sect. Hiantes</taxon>
    </lineage>
</organism>
<dbReference type="Gene3D" id="1.10.274.100">
    <property type="entry name" value="RNA polymerase Rpb1, domain 3"/>
    <property type="match status" value="1"/>
</dbReference>
<dbReference type="InterPro" id="IPR007083">
    <property type="entry name" value="RNA_pol_Rpb1_4"/>
</dbReference>
<dbReference type="InterPro" id="IPR045867">
    <property type="entry name" value="DNA-dir_RpoC_beta_prime"/>
</dbReference>
<dbReference type="SMART" id="SM00663">
    <property type="entry name" value="RPOLA_N"/>
    <property type="match status" value="1"/>
</dbReference>
<name>A0A8T0MH90_PANVG</name>
<dbReference type="Gene3D" id="4.10.860.120">
    <property type="entry name" value="RNA polymerase II, clamp domain"/>
    <property type="match status" value="1"/>
</dbReference>
<dbReference type="Pfam" id="PF05000">
    <property type="entry name" value="RNA_pol_Rpb1_4"/>
    <property type="match status" value="1"/>
</dbReference>
<evidence type="ECO:0000259" key="9">
    <source>
        <dbReference type="SMART" id="SM00663"/>
    </source>
</evidence>
<evidence type="ECO:0000256" key="1">
    <source>
        <dbReference type="ARBA" id="ARBA00012418"/>
    </source>
</evidence>
<dbReference type="InterPro" id="IPR038120">
    <property type="entry name" value="Rpb1_funnel_sf"/>
</dbReference>
<keyword evidence="5" id="KW-0862">Zinc</keyword>
<protein>
    <recommendedName>
        <fullName evidence="1">DNA-directed RNA polymerase</fullName>
        <ecNumber evidence="1">2.7.7.6</ecNumber>
    </recommendedName>
</protein>
<evidence type="ECO:0000256" key="7">
    <source>
        <dbReference type="ARBA" id="ARBA00048552"/>
    </source>
</evidence>
<dbReference type="InterPro" id="IPR044893">
    <property type="entry name" value="RNA_pol_Rpb1_clamp_domain"/>
</dbReference>
<dbReference type="CDD" id="cd10506">
    <property type="entry name" value="RNAP_IV_RPD1_N"/>
    <property type="match status" value="1"/>
</dbReference>
<comment type="caution">
    <text evidence="10">The sequence shown here is derived from an EMBL/GenBank/DDBJ whole genome shotgun (WGS) entry which is preliminary data.</text>
</comment>
<reference evidence="10" key="1">
    <citation type="submission" date="2020-05" db="EMBL/GenBank/DDBJ databases">
        <title>WGS assembly of Panicum virgatum.</title>
        <authorList>
            <person name="Lovell J.T."/>
            <person name="Jenkins J."/>
            <person name="Shu S."/>
            <person name="Juenger T.E."/>
            <person name="Schmutz J."/>
        </authorList>
    </citation>
    <scope>NUCLEOTIDE SEQUENCE</scope>
    <source>
        <strain evidence="10">AP13</strain>
    </source>
</reference>
<keyword evidence="6" id="KW-0804">Transcription</keyword>
<dbReference type="GO" id="GO:0003677">
    <property type="term" value="F:DNA binding"/>
    <property type="evidence" value="ECO:0007669"/>
    <property type="project" value="InterPro"/>
</dbReference>
<dbReference type="GO" id="GO:0003899">
    <property type="term" value="F:DNA-directed RNA polymerase activity"/>
    <property type="evidence" value="ECO:0007669"/>
    <property type="project" value="UniProtKB-EC"/>
</dbReference>
<dbReference type="OrthoDB" id="409625at2759"/>
<proteinExistence type="predicted"/>
<dbReference type="InterPro" id="IPR007066">
    <property type="entry name" value="RNA_pol_Rpb1_3"/>
</dbReference>
<dbReference type="Pfam" id="PF11523">
    <property type="entry name" value="DUF3223"/>
    <property type="match status" value="1"/>
</dbReference>
<evidence type="ECO:0000256" key="8">
    <source>
        <dbReference type="SAM" id="MobiDB-lite"/>
    </source>
</evidence>
<dbReference type="Gene3D" id="1.10.132.30">
    <property type="match status" value="1"/>
</dbReference>
<dbReference type="GO" id="GO:0000428">
    <property type="term" value="C:DNA-directed RNA polymerase complex"/>
    <property type="evidence" value="ECO:0007669"/>
    <property type="project" value="UniProtKB-KW"/>
</dbReference>
<dbReference type="Gene3D" id="2.40.40.20">
    <property type="match status" value="1"/>
</dbReference>
<keyword evidence="4" id="KW-0548">Nucleotidyltransferase</keyword>
<evidence type="ECO:0000256" key="6">
    <source>
        <dbReference type="ARBA" id="ARBA00023163"/>
    </source>
</evidence>
<dbReference type="GO" id="GO:0006351">
    <property type="term" value="P:DNA-templated transcription"/>
    <property type="evidence" value="ECO:0007669"/>
    <property type="project" value="InterPro"/>
</dbReference>
<dbReference type="InterPro" id="IPR042102">
    <property type="entry name" value="RNA_pol_Rpb1_3_sf"/>
</dbReference>
<dbReference type="PANTHER" id="PTHR19376:SF36">
    <property type="entry name" value="DNA-DIRECTED RNA POLYMERASE IV SUBUNIT 1"/>
    <property type="match status" value="1"/>
</dbReference>
<dbReference type="EC" id="2.7.7.6" evidence="1"/>
<dbReference type="EMBL" id="CM029054">
    <property type="protein sequence ID" value="KAG2536487.1"/>
    <property type="molecule type" value="Genomic_DNA"/>
</dbReference>
<dbReference type="InterPro" id="IPR006592">
    <property type="entry name" value="RNA_pol_N"/>
</dbReference>
<comment type="catalytic activity">
    <reaction evidence="7">
        <text>RNA(n) + a ribonucleoside 5'-triphosphate = RNA(n+1) + diphosphate</text>
        <dbReference type="Rhea" id="RHEA:21248"/>
        <dbReference type="Rhea" id="RHEA-COMP:14527"/>
        <dbReference type="Rhea" id="RHEA-COMP:17342"/>
        <dbReference type="ChEBI" id="CHEBI:33019"/>
        <dbReference type="ChEBI" id="CHEBI:61557"/>
        <dbReference type="ChEBI" id="CHEBI:140395"/>
        <dbReference type="EC" id="2.7.7.6"/>
    </reaction>
</comment>
<evidence type="ECO:0000256" key="4">
    <source>
        <dbReference type="ARBA" id="ARBA00022695"/>
    </source>
</evidence>
<dbReference type="FunFam" id="3.10.450.40:FF:000032">
    <property type="entry name" value="Required to maintain repression6"/>
    <property type="match status" value="1"/>
</dbReference>
<feature type="region of interest" description="Disordered" evidence="8">
    <location>
        <begin position="1"/>
        <end position="57"/>
    </location>
</feature>
<dbReference type="Pfam" id="PF04983">
    <property type="entry name" value="RNA_pol_Rpb1_3"/>
    <property type="match status" value="1"/>
</dbReference>
<evidence type="ECO:0000313" key="10">
    <source>
        <dbReference type="EMBL" id="KAG2536487.1"/>
    </source>
</evidence>
<accession>A0A8T0MH90</accession>
<evidence type="ECO:0000256" key="3">
    <source>
        <dbReference type="ARBA" id="ARBA00022679"/>
    </source>
</evidence>
<gene>
    <name evidence="10" type="ORF">PVAP13_9NG451400</name>
</gene>
<dbReference type="Pfam" id="PF00623">
    <property type="entry name" value="RNA_pol_Rpb1_2"/>
    <property type="match status" value="1"/>
</dbReference>
<dbReference type="PANTHER" id="PTHR19376">
    <property type="entry name" value="DNA-DIRECTED RNA POLYMERASE"/>
    <property type="match status" value="1"/>
</dbReference>
<sequence length="1556" mass="173657">MTNGPHLTPTPAALWQRQAPKTRGGETQTLRTPQKEEILLAPSSSAADGRGGDGSRRRSRCLRLLPVLSRAVSQDAAPPLWCSGAARRTRGPLGLSAPPPPAPSRMELNHELPRATLNAIKIDLMTSADMEKLSSISIVEVSDVTSPKLGLPNGSPQCETCGSQSERDCDGHFGVTKLAATVHNPYFIDEVVHFLNQICPGCLSPRESIDLKRLGSEPVQTACKYCSKDGSKLYPSVIFKTLSSPRVLLSKSRLHRSTSVMERISIVAEATDRVSNKSKGKGLLEGLPQDYWDFVPSENQQLQSTMTKIILSPYQVFHMLKKSDPELIKQFVSRRELLFLSCLPVTPNCHRVVEIGYGLSDARLTFDDRTKAYKRMVDVSRRIDDYRQHPQFSVLASSLVSSRVSECLKSSKLYSRKTEGETTTDTYGMKWLKDAVLSKRSDNAFRSIMVGDPKIRLWEIGIPEGLASNLVVSEPVSTYNLENMNLKCNLHLLAKEELFIRRNGKLMFIRKANQLEVGDIAYRPLQDGDLILINRPPSVHQHSLIALSTKILPIQSVVSINPLCCTPFLGDFDGDCLHGYIPQSIRSRIELGELVSLHQQLLNMQDGRSLVSLTHDSLAAAHLLTSADIFLKKSELQQLQMLCLSVSDTPVPAVVKSMDFQSSLWTGKQLFSMLLPSGMNFICDRKLHIIDSEVLTCSSGSSWLQNSTSGLFSIMFKQYGHKALDFLSSAQEVLCEFLTMRGLSVSLSDLYMFSDHYSRRKLTEGVKLALDEAEEAFRIKQILLDPINIPVLKCHDETEDVTYRQSDYILNNLSVVRSSIMAFKDVFSDLLKMVQQHVSNDNSMMVMINAGSKGSMLKYAQQTACVGLQLPASKFPFRIPSELSCISWNEQKSLSCEAEGNNGRVGGQNLYAVIRHSFIEGLNPLECLLHAISGRANFFSEHADVPGTLTRKLMYHLRDLHVAYDGTVRSSYGQHITQFSYDTADDMYCNRDRIDEIGAPVGSWAASSVSEAAYGALDHPVNGLEDSPLMNLQEVFKCHKGTNSGDHVGLLFLSKHLKKYRYGLEYASLEVKNHLERVNFSDLVEIVMIIYDGCDTRRKGGPWTTHFHISKEMMKKKRLGLGFVVEELTKEYDTIKNQLNNAIPSVCISKRKCSVGDECVQNSTCCITVVAQAESNSMSQLDIIKKRVIPIILDTLLKGFLEFKDVEIQCRHDGELLVKVGMSEHCKAGRFWATLQNACIPVMELIDWEQSRPKNVYDIFCSYGIDSAWKCFVEYLKSVTADIGRNVRREHLLVVADCLSVTGQFHALSSQGLKQQRTLLSISSPFSEACFSRPAQSFINAAKQCSVDNLCGSLDAIAWGKEPFNGTSGPFEIMHVGKPHEPEENESIYGFLCDPEVRNFEKNHMDTCRHSTENSLRCRLACKYKGNATINGGDITIDQGFLQAKVGIWDNIIDMRTSLQNMLREYPLNGYVMEPDKSLLVKALKFHPKGAEKIGVGVKEIKIGLNPSHPGTRCFILLRNDDTTEDFSYNKCVQGAANSISPQLGSYFEKKLYLRG</sequence>
<dbReference type="InterPro" id="IPR040403">
    <property type="entry name" value="NRPD1_N"/>
</dbReference>
<dbReference type="Gene3D" id="3.10.450.40">
    <property type="match status" value="1"/>
</dbReference>
<keyword evidence="3" id="KW-0808">Transferase</keyword>
<dbReference type="FunFam" id="1.10.274.100:FF:000010">
    <property type="entry name" value="DNA-directed RNA polymerase subunit"/>
    <property type="match status" value="1"/>
</dbReference>